<dbReference type="Proteomes" id="UP000824540">
    <property type="component" value="Unassembled WGS sequence"/>
</dbReference>
<accession>A0A8T2P886</accession>
<protein>
    <submittedName>
        <fullName evidence="1">Uncharacterized protein</fullName>
    </submittedName>
</protein>
<proteinExistence type="predicted"/>
<name>A0A8T2P886_9TELE</name>
<evidence type="ECO:0000313" key="1">
    <source>
        <dbReference type="EMBL" id="KAG9348755.1"/>
    </source>
</evidence>
<keyword evidence="2" id="KW-1185">Reference proteome</keyword>
<dbReference type="AlphaFoldDB" id="A0A8T2P886"/>
<dbReference type="EMBL" id="JAFBMS010000010">
    <property type="protein sequence ID" value="KAG9348755.1"/>
    <property type="molecule type" value="Genomic_DNA"/>
</dbReference>
<organism evidence="1 2">
    <name type="scientific">Albula glossodonta</name>
    <name type="common">roundjaw bonefish</name>
    <dbReference type="NCBI Taxonomy" id="121402"/>
    <lineage>
        <taxon>Eukaryota</taxon>
        <taxon>Metazoa</taxon>
        <taxon>Chordata</taxon>
        <taxon>Craniata</taxon>
        <taxon>Vertebrata</taxon>
        <taxon>Euteleostomi</taxon>
        <taxon>Actinopterygii</taxon>
        <taxon>Neopterygii</taxon>
        <taxon>Teleostei</taxon>
        <taxon>Albuliformes</taxon>
        <taxon>Albulidae</taxon>
        <taxon>Albula</taxon>
    </lineage>
</organism>
<sequence>MPLSALAGLAVAARHRASNQCQHVEMLERNASLRGVRNTHLPTPAWGMVWRLF</sequence>
<comment type="caution">
    <text evidence="1">The sequence shown here is derived from an EMBL/GenBank/DDBJ whole genome shotgun (WGS) entry which is preliminary data.</text>
</comment>
<reference evidence="1" key="1">
    <citation type="thesis" date="2021" institute="BYU ScholarsArchive" country="Provo, UT, USA">
        <title>Applications of and Algorithms for Genome Assembly and Genomic Analyses with an Emphasis on Marine Teleosts.</title>
        <authorList>
            <person name="Pickett B.D."/>
        </authorList>
    </citation>
    <scope>NUCLEOTIDE SEQUENCE</scope>
    <source>
        <strain evidence="1">HI-2016</strain>
    </source>
</reference>
<gene>
    <name evidence="1" type="ORF">JZ751_029072</name>
</gene>
<evidence type="ECO:0000313" key="2">
    <source>
        <dbReference type="Proteomes" id="UP000824540"/>
    </source>
</evidence>